<sequence length="308" mass="33330">MPLFKPIRVSPDGFAGPATGPAPTPAINAVPMPRWVLGVRALQALFAIVILGLVAYAEHIYQDSYLQPPYIPTLLAALLTILIILPLTTPILLSLRRTYRPLIAFTADLLPALFWLSCCAVLASYSAVYYPDSVYGEEIVGPDEDFRGRFRRGKLSRFRGVQGKANSALAGDDGEFEDALRTLRRGWACGAAAAGFAGVEAILFLVTTLLFLHAFHTSRLQRLTSLYPSPPPPPVPAPSGLATTGNPNISAPLEATPIAPPQEPSYEQHYPQREELRSHFSPISPASTAELEERYAVGGKEARTVGEV</sequence>
<protein>
    <submittedName>
        <fullName evidence="1">Uncharacterized protein</fullName>
    </submittedName>
</protein>
<organism evidence="1 2">
    <name type="scientific">Zalaria obscura</name>
    <dbReference type="NCBI Taxonomy" id="2024903"/>
    <lineage>
        <taxon>Eukaryota</taxon>
        <taxon>Fungi</taxon>
        <taxon>Dikarya</taxon>
        <taxon>Ascomycota</taxon>
        <taxon>Pezizomycotina</taxon>
        <taxon>Dothideomycetes</taxon>
        <taxon>Dothideomycetidae</taxon>
        <taxon>Dothideales</taxon>
        <taxon>Zalariaceae</taxon>
        <taxon>Zalaria</taxon>
    </lineage>
</organism>
<keyword evidence="2" id="KW-1185">Reference proteome</keyword>
<comment type="caution">
    <text evidence="1">The sequence shown here is derived from an EMBL/GenBank/DDBJ whole genome shotgun (WGS) entry which is preliminary data.</text>
</comment>
<evidence type="ECO:0000313" key="2">
    <source>
        <dbReference type="Proteomes" id="UP001320706"/>
    </source>
</evidence>
<dbReference type="Proteomes" id="UP001320706">
    <property type="component" value="Unassembled WGS sequence"/>
</dbReference>
<accession>A0ACC3SCF0</accession>
<evidence type="ECO:0000313" key="1">
    <source>
        <dbReference type="EMBL" id="KAK8205627.1"/>
    </source>
</evidence>
<name>A0ACC3SCF0_9PEZI</name>
<proteinExistence type="predicted"/>
<gene>
    <name evidence="1" type="ORF">M8818_004803</name>
</gene>
<dbReference type="EMBL" id="JAMKPW020000023">
    <property type="protein sequence ID" value="KAK8205627.1"/>
    <property type="molecule type" value="Genomic_DNA"/>
</dbReference>
<reference evidence="1" key="1">
    <citation type="submission" date="2024-02" db="EMBL/GenBank/DDBJ databases">
        <title>Metagenome Assembled Genome of Zalaria obscura JY119.</title>
        <authorList>
            <person name="Vighnesh L."/>
            <person name="Jagadeeshwari U."/>
            <person name="Venkata Ramana C."/>
            <person name="Sasikala C."/>
        </authorList>
    </citation>
    <scope>NUCLEOTIDE SEQUENCE</scope>
    <source>
        <strain evidence="1">JY119</strain>
    </source>
</reference>